<protein>
    <submittedName>
        <fullName evidence="1">Uncharacterized protein</fullName>
    </submittedName>
</protein>
<accession>A0AAD1WAY1</accession>
<reference evidence="1" key="1">
    <citation type="submission" date="2022-03" db="EMBL/GenBank/DDBJ databases">
        <authorList>
            <person name="Alioto T."/>
            <person name="Alioto T."/>
            <person name="Gomez Garrido J."/>
        </authorList>
    </citation>
    <scope>NUCLEOTIDE SEQUENCE</scope>
</reference>
<evidence type="ECO:0000313" key="2">
    <source>
        <dbReference type="Proteomes" id="UP001295444"/>
    </source>
</evidence>
<evidence type="ECO:0000313" key="1">
    <source>
        <dbReference type="EMBL" id="CAH2295713.1"/>
    </source>
</evidence>
<gene>
    <name evidence="1" type="ORF">PECUL_23A006711</name>
</gene>
<organism evidence="1 2">
    <name type="scientific">Pelobates cultripes</name>
    <name type="common">Western spadefoot toad</name>
    <dbReference type="NCBI Taxonomy" id="61616"/>
    <lineage>
        <taxon>Eukaryota</taxon>
        <taxon>Metazoa</taxon>
        <taxon>Chordata</taxon>
        <taxon>Craniata</taxon>
        <taxon>Vertebrata</taxon>
        <taxon>Euteleostomi</taxon>
        <taxon>Amphibia</taxon>
        <taxon>Batrachia</taxon>
        <taxon>Anura</taxon>
        <taxon>Pelobatoidea</taxon>
        <taxon>Pelobatidae</taxon>
        <taxon>Pelobates</taxon>
    </lineage>
</organism>
<name>A0AAD1WAY1_PELCU</name>
<dbReference type="Proteomes" id="UP001295444">
    <property type="component" value="Chromosome 05"/>
</dbReference>
<dbReference type="AlphaFoldDB" id="A0AAD1WAY1"/>
<proteinExistence type="predicted"/>
<keyword evidence="2" id="KW-1185">Reference proteome</keyword>
<sequence>MSPTTNQISQQVSEIAQEVSNLLKPIFESQFKDIKESIDGAVHLLQAHSSQLALLETRQGATEDKVHQLQTTICQQHNTLTSLQDKLDDLENRSGWNNLREVRKYHSHPPILAFGHLATCKHC</sequence>
<dbReference type="EMBL" id="OW240916">
    <property type="protein sequence ID" value="CAH2295713.1"/>
    <property type="molecule type" value="Genomic_DNA"/>
</dbReference>